<proteinExistence type="predicted"/>
<dbReference type="PANTHER" id="PTHR11735:SF11">
    <property type="entry name" value="TRNA THREONYLCARBAMOYLADENOSINE BIOSYNTHESIS PROTEIN TSAB"/>
    <property type="match status" value="1"/>
</dbReference>
<protein>
    <submittedName>
        <fullName evidence="2">tRNA (Adenosine(37)-N6)-threonylcarbamoyltransferase complex dimerization subunit type 1 TsaB</fullName>
    </submittedName>
</protein>
<organism evidence="2 3">
    <name type="scientific">Fulvivirga sediminis</name>
    <dbReference type="NCBI Taxonomy" id="2803949"/>
    <lineage>
        <taxon>Bacteria</taxon>
        <taxon>Pseudomonadati</taxon>
        <taxon>Bacteroidota</taxon>
        <taxon>Cytophagia</taxon>
        <taxon>Cytophagales</taxon>
        <taxon>Fulvivirgaceae</taxon>
        <taxon>Fulvivirga</taxon>
    </lineage>
</organism>
<dbReference type="InterPro" id="IPR022496">
    <property type="entry name" value="T6A_TsaB"/>
</dbReference>
<evidence type="ECO:0000313" key="2">
    <source>
        <dbReference type="EMBL" id="MBL3659070.1"/>
    </source>
</evidence>
<dbReference type="AlphaFoldDB" id="A0A937FDT5"/>
<dbReference type="Gene3D" id="3.30.420.40">
    <property type="match status" value="2"/>
</dbReference>
<comment type="caution">
    <text evidence="2">The sequence shown here is derived from an EMBL/GenBank/DDBJ whole genome shotgun (WGS) entry which is preliminary data.</text>
</comment>
<name>A0A937FDT5_9BACT</name>
<keyword evidence="3" id="KW-1185">Reference proteome</keyword>
<dbReference type="InterPro" id="IPR043129">
    <property type="entry name" value="ATPase_NBD"/>
</dbReference>
<sequence>MSLILSIETATPICSVALLNQGEVLGSQILYIEKSHSGLLAPIIDALIKQCGYALSDLDAVAVSGGPGSYTGLRIGVSTAKGISFSLDIPLISINTLEAMAYGMSQVNYSGAYLCPMIDARRMEVYCMITDKNLSVIQETAPKIIDETSFSEFLNQHQVIFAGNGAGKCQSVITHKNASFIDLPFMNAEYVANLAFRKYQEQQFEDVAYYEPFYLKEFHVTQPKKR</sequence>
<dbReference type="CDD" id="cd24032">
    <property type="entry name" value="ASKHA_NBD_TsaB"/>
    <property type="match status" value="1"/>
</dbReference>
<evidence type="ECO:0000313" key="3">
    <source>
        <dbReference type="Proteomes" id="UP000659388"/>
    </source>
</evidence>
<dbReference type="SUPFAM" id="SSF53067">
    <property type="entry name" value="Actin-like ATPase domain"/>
    <property type="match status" value="2"/>
</dbReference>
<dbReference type="NCBIfam" id="TIGR03725">
    <property type="entry name" value="T6A_YeaZ"/>
    <property type="match status" value="1"/>
</dbReference>
<dbReference type="InterPro" id="IPR000905">
    <property type="entry name" value="Gcp-like_dom"/>
</dbReference>
<dbReference type="Proteomes" id="UP000659388">
    <property type="component" value="Unassembled WGS sequence"/>
</dbReference>
<gene>
    <name evidence="2" type="primary">tsaB</name>
    <name evidence="2" type="ORF">JL102_23190</name>
</gene>
<dbReference type="PANTHER" id="PTHR11735">
    <property type="entry name" value="TRNA N6-ADENOSINE THREONYLCARBAMOYLTRANSFERASE"/>
    <property type="match status" value="1"/>
</dbReference>
<dbReference type="GO" id="GO:0002949">
    <property type="term" value="P:tRNA threonylcarbamoyladenosine modification"/>
    <property type="evidence" value="ECO:0007669"/>
    <property type="project" value="InterPro"/>
</dbReference>
<dbReference type="EMBL" id="JAESIY010000027">
    <property type="protein sequence ID" value="MBL3659070.1"/>
    <property type="molecule type" value="Genomic_DNA"/>
</dbReference>
<accession>A0A937FDT5</accession>
<dbReference type="RefSeq" id="WP_202246864.1">
    <property type="nucleotide sequence ID" value="NZ_JAESIY010000027.1"/>
</dbReference>
<dbReference type="Pfam" id="PF00814">
    <property type="entry name" value="TsaD"/>
    <property type="match status" value="1"/>
</dbReference>
<reference evidence="2" key="1">
    <citation type="submission" date="2021-01" db="EMBL/GenBank/DDBJ databases">
        <title>Fulvivirga kasyanovii gen. nov., sp nov., a novel member of the phylum Bacteroidetes isolated from seawater in a mussel farm.</title>
        <authorList>
            <person name="Zhao L.-H."/>
            <person name="Wang Z.-J."/>
        </authorList>
    </citation>
    <scope>NUCLEOTIDE SEQUENCE</scope>
    <source>
        <strain evidence="2">2943</strain>
    </source>
</reference>
<feature type="domain" description="Gcp-like" evidence="1">
    <location>
        <begin position="33"/>
        <end position="188"/>
    </location>
</feature>
<dbReference type="GO" id="GO:0005829">
    <property type="term" value="C:cytosol"/>
    <property type="evidence" value="ECO:0007669"/>
    <property type="project" value="TreeGrafter"/>
</dbReference>
<evidence type="ECO:0000259" key="1">
    <source>
        <dbReference type="Pfam" id="PF00814"/>
    </source>
</evidence>